<proteinExistence type="predicted"/>
<gene>
    <name evidence="1" type="ORF">JOD01_002803</name>
</gene>
<evidence type="ECO:0008006" key="3">
    <source>
        <dbReference type="Google" id="ProtNLM"/>
    </source>
</evidence>
<dbReference type="EMBL" id="JAFBEB010000010">
    <property type="protein sequence ID" value="MBM7591176.1"/>
    <property type="molecule type" value="Genomic_DNA"/>
</dbReference>
<comment type="caution">
    <text evidence="1">The sequence shown here is derived from an EMBL/GenBank/DDBJ whole genome shotgun (WGS) entry which is preliminary data.</text>
</comment>
<dbReference type="Proteomes" id="UP000717624">
    <property type="component" value="Unassembled WGS sequence"/>
</dbReference>
<keyword evidence="2" id="KW-1185">Reference proteome</keyword>
<dbReference type="Pfam" id="PF09393">
    <property type="entry name" value="DUF2001"/>
    <property type="match status" value="1"/>
</dbReference>
<protein>
    <recommendedName>
        <fullName evidence="3">Phage portal protein</fullName>
    </recommendedName>
</protein>
<organism evidence="1 2">
    <name type="scientific">Brevibacillus fulvus</name>
    <dbReference type="NCBI Taxonomy" id="1125967"/>
    <lineage>
        <taxon>Bacteria</taxon>
        <taxon>Bacillati</taxon>
        <taxon>Bacillota</taxon>
        <taxon>Bacilli</taxon>
        <taxon>Bacillales</taxon>
        <taxon>Paenibacillaceae</taxon>
        <taxon>Brevibacillus</taxon>
    </lineage>
</organism>
<evidence type="ECO:0000313" key="1">
    <source>
        <dbReference type="EMBL" id="MBM7591176.1"/>
    </source>
</evidence>
<dbReference type="Gene3D" id="2.30.110.40">
    <property type="entry name" value="Phage tail tube protein"/>
    <property type="match status" value="1"/>
</dbReference>
<accession>A0A938Y0M5</accession>
<dbReference type="SUPFAM" id="SSF69279">
    <property type="entry name" value="Phage tail proteins"/>
    <property type="match status" value="1"/>
</dbReference>
<sequence length="141" mass="15712">MSTVFDDSKIINGLYGFLYDGDGKQLQTAQEFEATLEFEKEEIKVPGVFLKKHRVLGGSGSGKMTLLKVDSRLVKAIADDPTAKYNFQGQLKDPNNGGEEAIMFKGVSFDAAPLMNYKLGEMVETELDFTFDDYEYKKSIG</sequence>
<name>A0A938Y0M5_9BACL</name>
<dbReference type="AlphaFoldDB" id="A0A938Y0M5"/>
<dbReference type="InterPro" id="IPR018989">
    <property type="entry name" value="DUF2001"/>
</dbReference>
<evidence type="ECO:0000313" key="2">
    <source>
        <dbReference type="Proteomes" id="UP000717624"/>
    </source>
</evidence>
<dbReference type="InterPro" id="IPR038628">
    <property type="entry name" value="XkdM-like_sf"/>
</dbReference>
<dbReference type="RefSeq" id="WP_204518912.1">
    <property type="nucleotide sequence ID" value="NZ_BAABIN010000012.1"/>
</dbReference>
<reference evidence="1" key="1">
    <citation type="submission" date="2021-01" db="EMBL/GenBank/DDBJ databases">
        <title>Genomic Encyclopedia of Type Strains, Phase IV (KMG-IV): sequencing the most valuable type-strain genomes for metagenomic binning, comparative biology and taxonomic classification.</title>
        <authorList>
            <person name="Goeker M."/>
        </authorList>
    </citation>
    <scope>NUCLEOTIDE SEQUENCE</scope>
    <source>
        <strain evidence="1">DSM 25523</strain>
    </source>
</reference>